<accession>A0A2K9V8X2</accession>
<organism evidence="2">
    <name type="scientific">Bandra megavirus</name>
    <dbReference type="NCBI Taxonomy" id="2071566"/>
    <lineage>
        <taxon>Viruses</taxon>
        <taxon>Varidnaviria</taxon>
        <taxon>Bamfordvirae</taxon>
        <taxon>Nucleocytoviricota</taxon>
        <taxon>Megaviricetes</taxon>
        <taxon>Imitervirales</taxon>
        <taxon>Mimiviridae</taxon>
        <taxon>Megamimivirinae</taxon>
        <taxon>Megavirus</taxon>
    </lineage>
</organism>
<dbReference type="PANTHER" id="PTHR36973">
    <property type="entry name" value="SLL1456 PROTEIN-RELATED"/>
    <property type="match status" value="1"/>
</dbReference>
<dbReference type="SUPFAM" id="SSF53335">
    <property type="entry name" value="S-adenosyl-L-methionine-dependent methyltransferases"/>
    <property type="match status" value="1"/>
</dbReference>
<sequence>MSNLLEKFYLDIYQKDLLPKNHINYLESLKKRGFEPKVIYDIGSCVLHWTRHAERIWPDAKIILFDANPHCKFLYQNYQYYNGLLSNVSGVHMKFYMNEFSPGGASYYREIGSHNSKTLYPENRYYNYLAMTLDDVVEKYNYPKPDFVKMDVQGAEHDILQGGIKTMKSTQHLIMELPKSGITYNENAPNLEQTIKLAENYGWICEAPLFSDNGDFDGDYGFIRKDVDYHSNKSASV</sequence>
<keyword evidence="2" id="KW-0808">Transferase</keyword>
<proteinExistence type="predicted"/>
<dbReference type="EMBL" id="MG779362">
    <property type="protein sequence ID" value="AUV58660.1"/>
    <property type="molecule type" value="Genomic_DNA"/>
</dbReference>
<dbReference type="PANTHER" id="PTHR36973:SF4">
    <property type="entry name" value="NODULATION PROTEIN"/>
    <property type="match status" value="1"/>
</dbReference>
<evidence type="ECO:0000313" key="2">
    <source>
        <dbReference type="EMBL" id="AUV58660.1"/>
    </source>
</evidence>
<dbReference type="GO" id="GO:0032259">
    <property type="term" value="P:methylation"/>
    <property type="evidence" value="ECO:0007669"/>
    <property type="project" value="UniProtKB-KW"/>
</dbReference>
<dbReference type="InterPro" id="IPR053188">
    <property type="entry name" value="FkbM_Methyltransferase"/>
</dbReference>
<dbReference type="Gene3D" id="3.40.50.150">
    <property type="entry name" value="Vaccinia Virus protein VP39"/>
    <property type="match status" value="1"/>
</dbReference>
<dbReference type="InterPro" id="IPR006342">
    <property type="entry name" value="FkbM_mtfrase"/>
</dbReference>
<feature type="domain" description="Methyltransferase FkbM" evidence="1">
    <location>
        <begin position="56"/>
        <end position="183"/>
    </location>
</feature>
<keyword evidence="2" id="KW-0489">Methyltransferase</keyword>
<protein>
    <submittedName>
        <fullName evidence="2">FKBM family methyltransferase</fullName>
    </submittedName>
</protein>
<dbReference type="GO" id="GO:0008171">
    <property type="term" value="F:O-methyltransferase activity"/>
    <property type="evidence" value="ECO:0007669"/>
    <property type="project" value="TreeGrafter"/>
</dbReference>
<evidence type="ECO:0000259" key="1">
    <source>
        <dbReference type="Pfam" id="PF05050"/>
    </source>
</evidence>
<reference evidence="2" key="1">
    <citation type="submission" date="2018-01" db="EMBL/GenBank/DDBJ databases">
        <title>Draft genome sequence of Bandra megavirus.</title>
        <authorList>
            <person name="Chatterjee A."/>
            <person name="Yadav R."/>
            <person name="Kondabagil K."/>
        </authorList>
    </citation>
    <scope>NUCLEOTIDE SEQUENCE</scope>
    <source>
        <strain evidence="2">KK-1</strain>
    </source>
</reference>
<dbReference type="InterPro" id="IPR029063">
    <property type="entry name" value="SAM-dependent_MTases_sf"/>
</dbReference>
<name>A0A2K9V8X2_9VIRU</name>
<dbReference type="NCBIfam" id="TIGR01444">
    <property type="entry name" value="fkbM_fam"/>
    <property type="match status" value="1"/>
</dbReference>
<dbReference type="Pfam" id="PF05050">
    <property type="entry name" value="Methyltransf_21"/>
    <property type="match status" value="1"/>
</dbReference>